<dbReference type="SUPFAM" id="SSF56712">
    <property type="entry name" value="Prokaryotic type I DNA topoisomerase"/>
    <property type="match status" value="1"/>
</dbReference>
<dbReference type="InterPro" id="IPR006171">
    <property type="entry name" value="TOPRIM_dom"/>
</dbReference>
<dbReference type="NCBIfam" id="TIGR01056">
    <property type="entry name" value="topB"/>
    <property type="match status" value="1"/>
</dbReference>
<protein>
    <recommendedName>
        <fullName evidence="8">DNA topoisomerase 3</fullName>
        <ecNumber evidence="8">5.6.2.1</ecNumber>
    </recommendedName>
    <alternativeName>
        <fullName evidence="8">DNA topoisomerase III</fullName>
    </alternativeName>
</protein>
<comment type="catalytic activity">
    <reaction evidence="1 8">
        <text>ATP-independent breakage of single-stranded DNA, followed by passage and rejoining.</text>
        <dbReference type="EC" id="5.6.2.1"/>
    </reaction>
</comment>
<sequence>MVTLEMKGLTMKSLILAEKPSVARDIADALHITHKKNGYIENEKYIVTWALGHLVTNAQPEHYDKRYQTWNLNDLPIIPKHMKTIVIGKTSKQFKTVKSLLLNKQVNNVIIATDAGREGELVARLILDKVGNKKPIQRLWISSVTKKAIQQGFKNLQDGRKYNHLYQAALARSEADWIVGINATRALTTKYDAQLSLGRVQTPTIQLVYERQKEIKQFKPEDYYTLHIKVAGYEFDLESQQRFKQREDLEHIVKAIAQNNIQVTTVETKRKKSYPQALFNLTDIQQEAYRRFKMGPKETLNTLQNLYERHKLVTYPRTDSNFLTSDMVETFSERLQALLATDYKVAVKNLMKKSFNTKLNIINDKKVSDHHAIIPTEIRPDLNQLTAREQNIYMLVAERFIASLMEPYQYEMTTVKLEVAQHQFKMKENIPLQLGYKALFDTTQTEVKKQPFRQGQQYPISQTNIKKHQTTPPDYFNEGTLLKAMESPQQVIHIQDKKYAQMLKQTGGIGTVATRADIIEKLFNINAIESTDGKIKVTSKGQQILDLAPEALTSPLLTAEWEEKLTRIEKGKYNQRKFIQEMQDFTTKIVHDIKNSVQTYKHDNLTTTECPTCGKFMIKVKTKNGQMLVCQDPSCKTKKNVQRKTNARCPNCKKKMTLFGKGKEATYRCICGYTETQRHMDERMKHKNNNKISKKEMKKYMSSDEKLENNPFKDALKNLKL</sequence>
<keyword evidence="6 8" id="KW-0238">DNA-binding</keyword>
<keyword evidence="7 8" id="KW-0413">Isomerase</keyword>
<evidence type="ECO:0000259" key="9">
    <source>
        <dbReference type="PROSITE" id="PS50880"/>
    </source>
</evidence>
<organism evidence="11 12">
    <name type="scientific">Staphylococcus lugdunensis</name>
    <dbReference type="NCBI Taxonomy" id="28035"/>
    <lineage>
        <taxon>Bacteria</taxon>
        <taxon>Bacillati</taxon>
        <taxon>Bacillota</taxon>
        <taxon>Bacilli</taxon>
        <taxon>Bacillales</taxon>
        <taxon>Staphylococcaceae</taxon>
        <taxon>Staphylococcus</taxon>
    </lineage>
</organism>
<evidence type="ECO:0000313" key="12">
    <source>
        <dbReference type="Proteomes" id="UP000070063"/>
    </source>
</evidence>
<evidence type="ECO:0000313" key="11">
    <source>
        <dbReference type="EMBL" id="KXA37856.1"/>
    </source>
</evidence>
<dbReference type="InterPro" id="IPR000380">
    <property type="entry name" value="Topo_IA"/>
</dbReference>
<dbReference type="InterPro" id="IPR013825">
    <property type="entry name" value="Topo_IA_cen_sub2"/>
</dbReference>
<comment type="cofactor">
    <cofactor evidence="8">
        <name>Mg(2+)</name>
        <dbReference type="ChEBI" id="CHEBI:18420"/>
    </cofactor>
</comment>
<dbReference type="CDD" id="cd03362">
    <property type="entry name" value="TOPRIM_TopoIA_TopoIII"/>
    <property type="match status" value="1"/>
</dbReference>
<feature type="region of interest" description="Interaction with DNA" evidence="8">
    <location>
        <begin position="196"/>
        <end position="201"/>
    </location>
</feature>
<evidence type="ECO:0000256" key="7">
    <source>
        <dbReference type="ARBA" id="ARBA00023235"/>
    </source>
</evidence>
<dbReference type="Gene3D" id="1.10.290.10">
    <property type="entry name" value="Topoisomerase I, domain 4"/>
    <property type="match status" value="1"/>
</dbReference>
<gene>
    <name evidence="8" type="primary">topB</name>
    <name evidence="11" type="ORF">HMPREF3225_01488</name>
</gene>
<dbReference type="CDD" id="cd00186">
    <property type="entry name" value="TOP1Ac"/>
    <property type="match status" value="1"/>
</dbReference>
<comment type="function">
    <text evidence="8">Releases the supercoiling and torsional tension of DNA, which is introduced during the DNA replication and transcription, by transiently cleaving and rejoining one strand of the DNA duplex. Introduces a single-strand break via transesterification at a target site in duplex DNA. The scissile phosphodiester is attacked by the catalytic tyrosine of the enzyme, resulting in the formation of a DNA-(5'-phosphotyrosyl)-enzyme intermediate and the expulsion of a 3'-OH DNA strand. The free DNA strand then undergoes passage around the unbroken strand, thus removing DNA supercoils. Finally, in the religation step, the DNA 3'-OH attacks the covalent intermediate to expel the active-site tyrosine and restore the DNA phosphodiester backbone.</text>
</comment>
<dbReference type="PROSITE" id="PS50880">
    <property type="entry name" value="TOPRIM"/>
    <property type="match status" value="1"/>
</dbReference>
<dbReference type="PANTHER" id="PTHR11390">
    <property type="entry name" value="PROKARYOTIC DNA TOPOISOMERASE"/>
    <property type="match status" value="1"/>
</dbReference>
<feature type="site" description="Interaction with DNA" evidence="8">
    <location>
        <position position="185"/>
    </location>
</feature>
<comment type="caution">
    <text evidence="11">The sequence shown here is derived from an EMBL/GenBank/DDBJ whole genome shotgun (WGS) entry which is preliminary data.</text>
</comment>
<evidence type="ECO:0000259" key="10">
    <source>
        <dbReference type="PROSITE" id="PS52039"/>
    </source>
</evidence>
<name>A0ABD4EFT1_STALU</name>
<dbReference type="InterPro" id="IPR005738">
    <property type="entry name" value="TopoIII"/>
</dbReference>
<comment type="caution">
    <text evidence="8">Lacks conserved residue(s) required for the propagation of feature annotation.</text>
</comment>
<dbReference type="InterPro" id="IPR023405">
    <property type="entry name" value="Topo_IA_core_domain"/>
</dbReference>
<dbReference type="PROSITE" id="PS52039">
    <property type="entry name" value="TOPO_IA_2"/>
    <property type="match status" value="1"/>
</dbReference>
<comment type="similarity">
    <text evidence="2 8">Belongs to the type IA topoisomerase family.</text>
</comment>
<dbReference type="GO" id="GO:0006265">
    <property type="term" value="P:DNA topological change"/>
    <property type="evidence" value="ECO:0007669"/>
    <property type="project" value="UniProtKB-UniRule"/>
</dbReference>
<dbReference type="Gene3D" id="2.70.20.10">
    <property type="entry name" value="Topoisomerase I, domain 3"/>
    <property type="match status" value="1"/>
</dbReference>
<accession>A0ABD4EFT1</accession>
<dbReference type="NCBIfam" id="NF005829">
    <property type="entry name" value="PRK07726.1"/>
    <property type="match status" value="1"/>
</dbReference>
<dbReference type="EC" id="5.6.2.1" evidence="8"/>
<dbReference type="InterPro" id="IPR013497">
    <property type="entry name" value="Topo_IA_cen"/>
</dbReference>
<dbReference type="InterPro" id="IPR003602">
    <property type="entry name" value="Topo_IA_DNA-bd_dom"/>
</dbReference>
<dbReference type="SMART" id="SM00436">
    <property type="entry name" value="TOP1Bc"/>
    <property type="match status" value="1"/>
</dbReference>
<feature type="site" description="Interaction with DNA" evidence="8">
    <location>
        <position position="317"/>
    </location>
</feature>
<feature type="binding site" evidence="8">
    <location>
        <position position="18"/>
    </location>
    <ligand>
        <name>Mg(2+)</name>
        <dbReference type="ChEBI" id="CHEBI:18420"/>
        <note>catalytic</note>
    </ligand>
</feature>
<dbReference type="PRINTS" id="PR00417">
    <property type="entry name" value="PRTPISMRASEI"/>
</dbReference>
<dbReference type="Gene3D" id="3.40.50.140">
    <property type="match status" value="1"/>
</dbReference>
<proteinExistence type="inferred from homology"/>
<dbReference type="Gene3D" id="1.10.460.10">
    <property type="entry name" value="Topoisomerase I, domain 2"/>
    <property type="match status" value="1"/>
</dbReference>
<dbReference type="Pfam" id="PF01751">
    <property type="entry name" value="Toprim"/>
    <property type="match status" value="1"/>
</dbReference>
<feature type="domain" description="Topo IA-type catalytic" evidence="10">
    <location>
        <begin position="162"/>
        <end position="590"/>
    </location>
</feature>
<feature type="active site" description="O-(5'-phospho-DNA)-tyrosine intermediate" evidence="8">
    <location>
        <position position="315"/>
    </location>
</feature>
<dbReference type="GO" id="GO:0003917">
    <property type="term" value="F:DNA topoisomerase type I (single strand cut, ATP-independent) activity"/>
    <property type="evidence" value="ECO:0007669"/>
    <property type="project" value="UniProtKB-UniRule"/>
</dbReference>
<dbReference type="AlphaFoldDB" id="A0ABD4EFT1"/>
<dbReference type="EMBL" id="LRQI01000064">
    <property type="protein sequence ID" value="KXA37856.1"/>
    <property type="molecule type" value="Genomic_DNA"/>
</dbReference>
<dbReference type="InterPro" id="IPR013826">
    <property type="entry name" value="Topo_IA_cen_sub3"/>
</dbReference>
<feature type="domain" description="Toprim" evidence="9">
    <location>
        <begin position="12"/>
        <end position="145"/>
    </location>
</feature>
<dbReference type="Proteomes" id="UP000070063">
    <property type="component" value="Unassembled WGS sequence"/>
</dbReference>
<feature type="site" description="Interaction with DNA" evidence="8">
    <location>
        <position position="70"/>
    </location>
</feature>
<reference evidence="11 12" key="1">
    <citation type="submission" date="2016-01" db="EMBL/GenBank/DDBJ databases">
        <authorList>
            <person name="Mitreva M."/>
            <person name="Pepin K.H."/>
            <person name="Mihindukulasuriya K.A."/>
            <person name="Fulton R."/>
            <person name="Fronick C."/>
            <person name="O'Laughlin M."/>
            <person name="Miner T."/>
            <person name="Herter B."/>
            <person name="Rosa B.A."/>
            <person name="Cordes M."/>
            <person name="Tomlinson C."/>
            <person name="Wollam A."/>
            <person name="Palsikar V.B."/>
            <person name="Mardis E.R."/>
            <person name="Wilson R.K."/>
        </authorList>
    </citation>
    <scope>NUCLEOTIDE SEQUENCE [LARGE SCALE GENOMIC DNA]</scope>
    <source>
        <strain evidence="11 12">MJR7738</strain>
    </source>
</reference>
<evidence type="ECO:0000256" key="1">
    <source>
        <dbReference type="ARBA" id="ARBA00000213"/>
    </source>
</evidence>
<dbReference type="InterPro" id="IPR034144">
    <property type="entry name" value="TOPRIM_TopoIII"/>
</dbReference>
<dbReference type="InterPro" id="IPR003601">
    <property type="entry name" value="Topo_IA_2"/>
</dbReference>
<keyword evidence="4 8" id="KW-0460">Magnesium</keyword>
<evidence type="ECO:0000256" key="2">
    <source>
        <dbReference type="ARBA" id="ARBA00009446"/>
    </source>
</evidence>
<keyword evidence="5 8" id="KW-0799">Topoisomerase</keyword>
<evidence type="ECO:0000256" key="3">
    <source>
        <dbReference type="ARBA" id="ARBA00022723"/>
    </source>
</evidence>
<dbReference type="GO" id="GO:0003677">
    <property type="term" value="F:DNA binding"/>
    <property type="evidence" value="ECO:0007669"/>
    <property type="project" value="UniProtKB-KW"/>
</dbReference>
<dbReference type="GO" id="GO:0000287">
    <property type="term" value="F:magnesium ion binding"/>
    <property type="evidence" value="ECO:0007669"/>
    <property type="project" value="UniProtKB-UniRule"/>
</dbReference>
<evidence type="ECO:0000256" key="5">
    <source>
        <dbReference type="ARBA" id="ARBA00023029"/>
    </source>
</evidence>
<evidence type="ECO:0000256" key="8">
    <source>
        <dbReference type="HAMAP-Rule" id="MF_00953"/>
    </source>
</evidence>
<feature type="binding site" evidence="8">
    <location>
        <position position="114"/>
    </location>
    <ligand>
        <name>Mg(2+)</name>
        <dbReference type="ChEBI" id="CHEBI:18420"/>
        <note>catalytic</note>
    </ligand>
</feature>
<feature type="site" description="Interaction with DNA" evidence="8">
    <location>
        <position position="177"/>
    </location>
</feature>
<dbReference type="InterPro" id="IPR013824">
    <property type="entry name" value="Topo_IA_cen_sub1"/>
</dbReference>
<dbReference type="HAMAP" id="MF_00953">
    <property type="entry name" value="Topoisom_3_prok"/>
    <property type="match status" value="1"/>
</dbReference>
<dbReference type="PANTHER" id="PTHR11390:SF21">
    <property type="entry name" value="DNA TOPOISOMERASE 3-ALPHA"/>
    <property type="match status" value="1"/>
</dbReference>
<keyword evidence="3 8" id="KW-0479">Metal-binding</keyword>
<dbReference type="SMART" id="SM00437">
    <property type="entry name" value="TOP1Ac"/>
    <property type="match status" value="1"/>
</dbReference>
<dbReference type="InterPro" id="IPR023406">
    <property type="entry name" value="Topo_IA_AS"/>
</dbReference>
<evidence type="ECO:0000256" key="4">
    <source>
        <dbReference type="ARBA" id="ARBA00022842"/>
    </source>
</evidence>
<dbReference type="SMART" id="SM00493">
    <property type="entry name" value="TOPRIM"/>
    <property type="match status" value="1"/>
</dbReference>
<evidence type="ECO:0000256" key="6">
    <source>
        <dbReference type="ARBA" id="ARBA00023125"/>
    </source>
</evidence>
<dbReference type="PROSITE" id="PS00396">
    <property type="entry name" value="TOPO_IA_1"/>
    <property type="match status" value="1"/>
</dbReference>
<dbReference type="Pfam" id="PF01131">
    <property type="entry name" value="Topoisom_bac"/>
    <property type="match status" value="1"/>
</dbReference>